<reference evidence="3 4" key="1">
    <citation type="submission" date="2018-11" db="EMBL/GenBank/DDBJ databases">
        <authorList>
            <person name="Zhou Z."/>
            <person name="Wang G."/>
        </authorList>
    </citation>
    <scope>NUCLEOTIDE SEQUENCE [LARGE SCALE GENOMIC DNA]</scope>
    <source>
        <strain evidence="3 4">KCTC42998</strain>
    </source>
</reference>
<keyword evidence="1" id="KW-1133">Transmembrane helix</keyword>
<feature type="transmembrane region" description="Helical" evidence="1">
    <location>
        <begin position="100"/>
        <end position="118"/>
    </location>
</feature>
<accession>A0A3P1CGB2</accession>
<name>A0A3P1CGB2_9BACT</name>
<dbReference type="Pfam" id="PF20349">
    <property type="entry name" value="DUF6644"/>
    <property type="match status" value="1"/>
</dbReference>
<organism evidence="3 4">
    <name type="scientific">Larkinella knui</name>
    <dbReference type="NCBI Taxonomy" id="2025310"/>
    <lineage>
        <taxon>Bacteria</taxon>
        <taxon>Pseudomonadati</taxon>
        <taxon>Bacteroidota</taxon>
        <taxon>Cytophagia</taxon>
        <taxon>Cytophagales</taxon>
        <taxon>Spirosomataceae</taxon>
        <taxon>Larkinella</taxon>
    </lineage>
</organism>
<feature type="transmembrane region" description="Helical" evidence="1">
    <location>
        <begin position="68"/>
        <end position="88"/>
    </location>
</feature>
<sequence>MNVPVEWLQRIENTALAVTIRQSMWLYPGIEIVHIVGIVLLVGGAFLFDFRLLGFSKKIPVSELARHVLPWSRGGLALVVPSGVLLFSTNAEALGNDPTFWLKLVLIAIAGINVAVFHRITFRSPSAWKAETTPLGAKAAALCSILVWLATIACGRLLAY</sequence>
<dbReference type="InterPro" id="IPR046586">
    <property type="entry name" value="DUF6644"/>
</dbReference>
<keyword evidence="1" id="KW-0812">Transmembrane</keyword>
<feature type="domain" description="DUF6644" evidence="2">
    <location>
        <begin position="32"/>
        <end position="159"/>
    </location>
</feature>
<feature type="transmembrane region" description="Helical" evidence="1">
    <location>
        <begin position="139"/>
        <end position="159"/>
    </location>
</feature>
<evidence type="ECO:0000313" key="3">
    <source>
        <dbReference type="EMBL" id="RRB12389.1"/>
    </source>
</evidence>
<feature type="transmembrane region" description="Helical" evidence="1">
    <location>
        <begin position="25"/>
        <end position="48"/>
    </location>
</feature>
<evidence type="ECO:0000259" key="2">
    <source>
        <dbReference type="Pfam" id="PF20349"/>
    </source>
</evidence>
<dbReference type="RefSeq" id="WP_124908342.1">
    <property type="nucleotide sequence ID" value="NZ_RQJP01000004.1"/>
</dbReference>
<proteinExistence type="predicted"/>
<dbReference type="OrthoDB" id="3536934at2"/>
<keyword evidence="4" id="KW-1185">Reference proteome</keyword>
<dbReference type="Proteomes" id="UP000274271">
    <property type="component" value="Unassembled WGS sequence"/>
</dbReference>
<gene>
    <name evidence="3" type="ORF">EHT87_19515</name>
</gene>
<evidence type="ECO:0000313" key="4">
    <source>
        <dbReference type="Proteomes" id="UP000274271"/>
    </source>
</evidence>
<protein>
    <recommendedName>
        <fullName evidence="2">DUF6644 domain-containing protein</fullName>
    </recommendedName>
</protein>
<keyword evidence="1" id="KW-0472">Membrane</keyword>
<dbReference type="EMBL" id="RQJP01000004">
    <property type="protein sequence ID" value="RRB12389.1"/>
    <property type="molecule type" value="Genomic_DNA"/>
</dbReference>
<comment type="caution">
    <text evidence="3">The sequence shown here is derived from an EMBL/GenBank/DDBJ whole genome shotgun (WGS) entry which is preliminary data.</text>
</comment>
<evidence type="ECO:0000256" key="1">
    <source>
        <dbReference type="SAM" id="Phobius"/>
    </source>
</evidence>
<dbReference type="AlphaFoldDB" id="A0A3P1CGB2"/>